<organism evidence="2 3">
    <name type="scientific">Quillaja saponaria</name>
    <name type="common">Soap bark tree</name>
    <dbReference type="NCBI Taxonomy" id="32244"/>
    <lineage>
        <taxon>Eukaryota</taxon>
        <taxon>Viridiplantae</taxon>
        <taxon>Streptophyta</taxon>
        <taxon>Embryophyta</taxon>
        <taxon>Tracheophyta</taxon>
        <taxon>Spermatophyta</taxon>
        <taxon>Magnoliopsida</taxon>
        <taxon>eudicotyledons</taxon>
        <taxon>Gunneridae</taxon>
        <taxon>Pentapetalae</taxon>
        <taxon>rosids</taxon>
        <taxon>fabids</taxon>
        <taxon>Fabales</taxon>
        <taxon>Quillajaceae</taxon>
        <taxon>Quillaja</taxon>
    </lineage>
</organism>
<dbReference type="AlphaFoldDB" id="A0AAD7L277"/>
<feature type="non-terminal residue" evidence="2">
    <location>
        <position position="1"/>
    </location>
</feature>
<accession>A0AAD7L277</accession>
<feature type="compositionally biased region" description="Low complexity" evidence="1">
    <location>
        <begin position="136"/>
        <end position="146"/>
    </location>
</feature>
<evidence type="ECO:0000313" key="3">
    <source>
        <dbReference type="Proteomes" id="UP001163823"/>
    </source>
</evidence>
<evidence type="ECO:0000256" key="1">
    <source>
        <dbReference type="SAM" id="MobiDB-lite"/>
    </source>
</evidence>
<reference evidence="2" key="1">
    <citation type="journal article" date="2023" name="Science">
        <title>Elucidation of the pathway for biosynthesis of saponin adjuvants from the soapbark tree.</title>
        <authorList>
            <person name="Reed J."/>
            <person name="Orme A."/>
            <person name="El-Demerdash A."/>
            <person name="Owen C."/>
            <person name="Martin L.B.B."/>
            <person name="Misra R.C."/>
            <person name="Kikuchi S."/>
            <person name="Rejzek M."/>
            <person name="Martin A.C."/>
            <person name="Harkess A."/>
            <person name="Leebens-Mack J."/>
            <person name="Louveau T."/>
            <person name="Stephenson M.J."/>
            <person name="Osbourn A."/>
        </authorList>
    </citation>
    <scope>NUCLEOTIDE SEQUENCE</scope>
    <source>
        <strain evidence="2">S10</strain>
    </source>
</reference>
<name>A0AAD7L277_QUISA</name>
<protein>
    <submittedName>
        <fullName evidence="2">Uncharacterized protein</fullName>
    </submittedName>
</protein>
<proteinExistence type="predicted"/>
<dbReference type="KEGG" id="qsa:O6P43_026389"/>
<sequence>TIPSNNNYIKIQLIHLSINYVKISSVVSHLELMGDRRGIRKGGPYANKWLNATASENSDDDANTGDHGPSKKSKPNSDAPLPETGKAKPFTSNSTSLTPDRHIEPKAIVFTPSSTSSKTSNQFPEQISSKTPAQHSSASSNWSTLSNGLYNRREDKNFLGHSNSGVGEAS</sequence>
<comment type="caution">
    <text evidence="2">The sequence shown here is derived from an EMBL/GenBank/DDBJ whole genome shotgun (WGS) entry which is preliminary data.</text>
</comment>
<feature type="region of interest" description="Disordered" evidence="1">
    <location>
        <begin position="55"/>
        <end position="147"/>
    </location>
</feature>
<keyword evidence="3" id="KW-1185">Reference proteome</keyword>
<feature type="compositionally biased region" description="Polar residues" evidence="1">
    <location>
        <begin position="111"/>
        <end position="135"/>
    </location>
</feature>
<dbReference type="Proteomes" id="UP001163823">
    <property type="component" value="Chromosome 11"/>
</dbReference>
<gene>
    <name evidence="2" type="ORF">O6P43_026389</name>
</gene>
<evidence type="ECO:0000313" key="2">
    <source>
        <dbReference type="EMBL" id="KAJ7950163.1"/>
    </source>
</evidence>
<dbReference type="EMBL" id="JARAOO010000011">
    <property type="protein sequence ID" value="KAJ7950163.1"/>
    <property type="molecule type" value="Genomic_DNA"/>
</dbReference>